<feature type="non-terminal residue" evidence="2">
    <location>
        <position position="352"/>
    </location>
</feature>
<sequence>MAPKPAFVEFGGGALTGASRTGSTPRLHGSPALQLVTGASTNQTALYHPTYEHRVLPGPLTKLPATKSKESIPLAPQELQEMVKHRDWGDVPKAKATTAAELNQLHKRGLVSEEALAEGKAALESGAGAAQVPISRPPEGHRLTVKAPTGMLKSKWSVDGPPRPSTAAPPPMPTDAKLNKGMQIELVATSELEGAKKRLVDAAVAAAAKAAKAKADKEHLQGEAAAAAAAEATAKAKSAEPSMVDLINAIRTERKESGVAPEQVPALDQVVALLPPNGAKWRLELQCEGWQRAVGVLTETPTATFKLARAGQLALDRRLSVRSAVVGTDGKCSHWSEWRHVEPPTILIGRAV</sequence>
<gene>
    <name evidence="2" type="ORF">Ctob_016349</name>
</gene>
<dbReference type="AlphaFoldDB" id="A0A0M0LS51"/>
<evidence type="ECO:0000256" key="1">
    <source>
        <dbReference type="SAM" id="MobiDB-lite"/>
    </source>
</evidence>
<keyword evidence="3" id="KW-1185">Reference proteome</keyword>
<protein>
    <submittedName>
        <fullName evidence="2">Uncharacterized protein</fullName>
    </submittedName>
</protein>
<proteinExistence type="predicted"/>
<dbReference type="EMBL" id="JWZX01000049">
    <property type="protein sequence ID" value="KOO53811.1"/>
    <property type="molecule type" value="Genomic_DNA"/>
</dbReference>
<dbReference type="Proteomes" id="UP000037460">
    <property type="component" value="Unassembled WGS sequence"/>
</dbReference>
<comment type="caution">
    <text evidence="2">The sequence shown here is derived from an EMBL/GenBank/DDBJ whole genome shotgun (WGS) entry which is preliminary data.</text>
</comment>
<accession>A0A0M0LS51</accession>
<evidence type="ECO:0000313" key="2">
    <source>
        <dbReference type="EMBL" id="KOO53811.1"/>
    </source>
</evidence>
<evidence type="ECO:0000313" key="3">
    <source>
        <dbReference type="Proteomes" id="UP000037460"/>
    </source>
</evidence>
<reference evidence="3" key="1">
    <citation type="journal article" date="2015" name="PLoS Genet.">
        <title>Genome Sequence and Transcriptome Analyses of Chrysochromulina tobin: Metabolic Tools for Enhanced Algal Fitness in the Prominent Order Prymnesiales (Haptophyceae).</title>
        <authorList>
            <person name="Hovde B.T."/>
            <person name="Deodato C.R."/>
            <person name="Hunsperger H.M."/>
            <person name="Ryken S.A."/>
            <person name="Yost W."/>
            <person name="Jha R.K."/>
            <person name="Patterson J."/>
            <person name="Monnat R.J. Jr."/>
            <person name="Barlow S.B."/>
            <person name="Starkenburg S.R."/>
            <person name="Cattolico R.A."/>
        </authorList>
    </citation>
    <scope>NUCLEOTIDE SEQUENCE</scope>
    <source>
        <strain evidence="3">CCMP291</strain>
    </source>
</reference>
<feature type="compositionally biased region" description="Pro residues" evidence="1">
    <location>
        <begin position="161"/>
        <end position="173"/>
    </location>
</feature>
<name>A0A0M0LS51_9EUKA</name>
<organism evidence="2 3">
    <name type="scientific">Chrysochromulina tobinii</name>
    <dbReference type="NCBI Taxonomy" id="1460289"/>
    <lineage>
        <taxon>Eukaryota</taxon>
        <taxon>Haptista</taxon>
        <taxon>Haptophyta</taxon>
        <taxon>Prymnesiophyceae</taxon>
        <taxon>Prymnesiales</taxon>
        <taxon>Chrysochromulinaceae</taxon>
        <taxon>Chrysochromulina</taxon>
    </lineage>
</organism>
<feature type="region of interest" description="Disordered" evidence="1">
    <location>
        <begin position="152"/>
        <end position="173"/>
    </location>
</feature>